<dbReference type="Pfam" id="PF13509">
    <property type="entry name" value="S1_2"/>
    <property type="match status" value="1"/>
</dbReference>
<dbReference type="Gene3D" id="1.10.10.10">
    <property type="entry name" value="Winged helix-like DNA-binding domain superfamily/Winged helix DNA-binding domain"/>
    <property type="match status" value="1"/>
</dbReference>
<protein>
    <submittedName>
        <fullName evidence="4">GntR family transcriptional regulator</fullName>
    </submittedName>
</protein>
<dbReference type="InterPro" id="IPR040764">
    <property type="entry name" value="CvfB_WH"/>
</dbReference>
<dbReference type="InterPro" id="IPR039566">
    <property type="entry name" value="CvfB_S1_st"/>
</dbReference>
<dbReference type="Gene3D" id="2.40.50.140">
    <property type="entry name" value="Nucleic acid-binding proteins"/>
    <property type="match status" value="2"/>
</dbReference>
<dbReference type="EMBL" id="CP058595">
    <property type="protein sequence ID" value="QLG47161.1"/>
    <property type="molecule type" value="Genomic_DNA"/>
</dbReference>
<feature type="domain" description="Conserved virulence factor B-like winged helix" evidence="3">
    <location>
        <begin position="218"/>
        <end position="275"/>
    </location>
</feature>
<dbReference type="PANTHER" id="PTHR37296">
    <property type="entry name" value="CONSERVED VIRULENCE FACTOR B"/>
    <property type="match status" value="1"/>
</dbReference>
<gene>
    <name evidence="4" type="ORF">HYG79_17945</name>
</gene>
<evidence type="ECO:0000313" key="4">
    <source>
        <dbReference type="EMBL" id="QLG47161.1"/>
    </source>
</evidence>
<evidence type="ECO:0000313" key="5">
    <source>
        <dbReference type="Proteomes" id="UP000509302"/>
    </source>
</evidence>
<dbReference type="KEGG" id="cagg:HYG79_17945"/>
<sequence>MIELGNYNTLRIERSTSVGLFLEDDEGNEVLLPNKYVPESYEINDDIRIFCYLDHEERPVATTLTPKIKRNDFGFLKVAEVNNYGAFLDWGLEKQLLVPFKEQRLTMQEGQYYLVYCYLDEISFRLLASNKLDKFLSNQNITVRIHEEVDLWVSRKTDLGWEVIINKKHKGLIFFDTIFKPIAVGDTVKGYIKNIRPDNKIDVSLQPIGQLVLEPTAQKIYDELVSSNGFLGFNDKSDPEEIRQIFQMSKKTFKKGIGTLYRERKIKITEKGIELI</sequence>
<keyword evidence="5" id="KW-1185">Reference proteome</keyword>
<dbReference type="RefSeq" id="WP_179243438.1">
    <property type="nucleotide sequence ID" value="NZ_CP058595.1"/>
</dbReference>
<organism evidence="4 5">
    <name type="scientific">Costertonia aggregata</name>
    <dbReference type="NCBI Taxonomy" id="343403"/>
    <lineage>
        <taxon>Bacteria</taxon>
        <taxon>Pseudomonadati</taxon>
        <taxon>Bacteroidota</taxon>
        <taxon>Flavobacteriia</taxon>
        <taxon>Flavobacteriales</taxon>
        <taxon>Flavobacteriaceae</taxon>
        <taxon>Costertonia</taxon>
    </lineage>
</organism>
<dbReference type="Pfam" id="PF17783">
    <property type="entry name" value="WHD_CvfB"/>
    <property type="match status" value="1"/>
</dbReference>
<proteinExistence type="inferred from homology"/>
<comment type="similarity">
    <text evidence="1">Belongs to the CvfB family.</text>
</comment>
<evidence type="ECO:0000259" key="3">
    <source>
        <dbReference type="Pfam" id="PF17783"/>
    </source>
</evidence>
<dbReference type="AlphaFoldDB" id="A0A7H9AUJ7"/>
<evidence type="ECO:0000259" key="2">
    <source>
        <dbReference type="Pfam" id="PF13509"/>
    </source>
</evidence>
<dbReference type="Proteomes" id="UP000509302">
    <property type="component" value="Chromosome"/>
</dbReference>
<dbReference type="PIRSF" id="PIRSF012524">
    <property type="entry name" value="YitL_S1"/>
    <property type="match status" value="1"/>
</dbReference>
<feature type="domain" description="Conserved virulence factor B first S1" evidence="2">
    <location>
        <begin position="4"/>
        <end position="63"/>
    </location>
</feature>
<dbReference type="InterPro" id="IPR014464">
    <property type="entry name" value="CvfB_fam"/>
</dbReference>
<name>A0A7H9AUJ7_9FLAO</name>
<dbReference type="PANTHER" id="PTHR37296:SF1">
    <property type="entry name" value="CONSERVED VIRULENCE FACTOR B"/>
    <property type="match status" value="1"/>
</dbReference>
<dbReference type="InterPro" id="IPR036388">
    <property type="entry name" value="WH-like_DNA-bd_sf"/>
</dbReference>
<evidence type="ECO:0000256" key="1">
    <source>
        <dbReference type="PIRNR" id="PIRNR012524"/>
    </source>
</evidence>
<dbReference type="InterPro" id="IPR012340">
    <property type="entry name" value="NA-bd_OB-fold"/>
</dbReference>
<accession>A0A7H9AUJ7</accession>
<reference evidence="4 5" key="1">
    <citation type="journal article" date="2006" name="Int. J. Syst. Evol. Microbiol.">
        <title>Costertonia aggregata gen. nov., sp. nov., a mesophilic marine bacterium of the family Flavobacteriaceae, isolated from a mature biofilm.</title>
        <authorList>
            <person name="Kwon K.K."/>
            <person name="Lee Y.K."/>
            <person name="Lee H.K."/>
        </authorList>
    </citation>
    <scope>NUCLEOTIDE SEQUENCE [LARGE SCALE GENOMIC DNA]</scope>
    <source>
        <strain evidence="4 5">KCCM 42265</strain>
    </source>
</reference>